<dbReference type="GO" id="GO:0050727">
    <property type="term" value="P:regulation of inflammatory response"/>
    <property type="evidence" value="ECO:0007669"/>
    <property type="project" value="TreeGrafter"/>
</dbReference>
<feature type="binding site" evidence="5">
    <location>
        <position position="146"/>
    </location>
    <ligand>
        <name>L-glutamate</name>
        <dbReference type="ChEBI" id="CHEBI:29985"/>
    </ligand>
</feature>
<feature type="transmembrane region" description="Helical" evidence="6">
    <location>
        <begin position="149"/>
        <end position="169"/>
    </location>
</feature>
<dbReference type="InterPro" id="IPR043138">
    <property type="entry name" value="GGT_lsub"/>
</dbReference>
<dbReference type="GO" id="GO:0036374">
    <property type="term" value="F:glutathione hydrolase activity"/>
    <property type="evidence" value="ECO:0007669"/>
    <property type="project" value="InterPro"/>
</dbReference>
<proteinExistence type="inferred from homology"/>
<keyword evidence="6" id="KW-0812">Transmembrane</keyword>
<dbReference type="InterPro" id="IPR029055">
    <property type="entry name" value="Ntn_hydrolases_N"/>
</dbReference>
<reference evidence="7" key="2">
    <citation type="submission" date="2025-09" db="UniProtKB">
        <authorList>
            <consortium name="Ensembl"/>
        </authorList>
    </citation>
    <scope>IDENTIFICATION</scope>
</reference>
<dbReference type="PANTHER" id="PTHR11686:SF56">
    <property type="entry name" value="GLUTATHIONE HYDROLASE 1 PROENZYME-RELATED"/>
    <property type="match status" value="1"/>
</dbReference>
<evidence type="ECO:0000256" key="6">
    <source>
        <dbReference type="SAM" id="Phobius"/>
    </source>
</evidence>
<accession>A0A672KFD5</accession>
<keyword evidence="6" id="KW-0472">Membrane</keyword>
<keyword evidence="3" id="KW-1202">Platelet aggregation activating toxin</keyword>
<feature type="binding site" evidence="5">
    <location>
        <begin position="123"/>
        <end position="124"/>
    </location>
    <ligand>
        <name>L-glutamate</name>
        <dbReference type="ChEBI" id="CHEBI:29985"/>
    </ligand>
</feature>
<comment type="similarity">
    <text evidence="1">Belongs to the gamma-glutamyltransferase family.</text>
</comment>
<dbReference type="InterPro" id="IPR000101">
    <property type="entry name" value="GGT_peptidase"/>
</dbReference>
<feature type="active site" description="Nucleophile" evidence="4">
    <location>
        <position position="53"/>
    </location>
</feature>
<dbReference type="GO" id="GO:0006751">
    <property type="term" value="P:glutathione catabolic process"/>
    <property type="evidence" value="ECO:0007669"/>
    <property type="project" value="InterPro"/>
</dbReference>
<dbReference type="PANTHER" id="PTHR11686">
    <property type="entry name" value="GAMMA GLUTAMYL TRANSPEPTIDASE"/>
    <property type="match status" value="1"/>
</dbReference>
<evidence type="ECO:0000313" key="7">
    <source>
        <dbReference type="Ensembl" id="ENSSGRP00000008126.1"/>
    </source>
</evidence>
<evidence type="ECO:0000256" key="5">
    <source>
        <dbReference type="PIRSR" id="PIRSR600101-2"/>
    </source>
</evidence>
<evidence type="ECO:0000256" key="3">
    <source>
        <dbReference type="ARBA" id="ARBA00084097"/>
    </source>
</evidence>
<dbReference type="GO" id="GO:0031179">
    <property type="term" value="P:peptide modification"/>
    <property type="evidence" value="ECO:0007669"/>
    <property type="project" value="TreeGrafter"/>
</dbReference>
<dbReference type="Gene3D" id="1.10.246.130">
    <property type="match status" value="1"/>
</dbReference>
<keyword evidence="6" id="KW-1133">Transmembrane helix</keyword>
<evidence type="ECO:0000256" key="2">
    <source>
        <dbReference type="ARBA" id="ARBA00023180"/>
    </source>
</evidence>
<keyword evidence="3" id="KW-0800">Toxin</keyword>
<dbReference type="OMA" id="ITAPRVY"/>
<evidence type="ECO:0000256" key="4">
    <source>
        <dbReference type="PIRSR" id="PIRSR600101-1"/>
    </source>
</evidence>
<dbReference type="PROSITE" id="PS00462">
    <property type="entry name" value="G_GLU_TRANSPEPTIDASE"/>
    <property type="match status" value="1"/>
</dbReference>
<dbReference type="AlphaFoldDB" id="A0A672KFD5"/>
<dbReference type="InterPro" id="IPR043137">
    <property type="entry name" value="GGT_ssub_C"/>
</dbReference>
<dbReference type="InterPro" id="IPR055262">
    <property type="entry name" value="GGT_CS"/>
</dbReference>
<dbReference type="Proteomes" id="UP000472262">
    <property type="component" value="Unassembled WGS sequence"/>
</dbReference>
<name>A0A672KFD5_SINGR</name>
<dbReference type="Ensembl" id="ENSSGRT00000008871.1">
    <property type="protein sequence ID" value="ENSSGRP00000008126.1"/>
    <property type="gene ID" value="ENSSGRG00000005483.1"/>
</dbReference>
<evidence type="ECO:0000256" key="1">
    <source>
        <dbReference type="ARBA" id="ARBA00009381"/>
    </source>
</evidence>
<feature type="binding site" evidence="5">
    <location>
        <position position="95"/>
    </location>
    <ligand>
        <name>L-glutamate</name>
        <dbReference type="ChEBI" id="CHEBI:29985"/>
    </ligand>
</feature>
<dbReference type="FunFam" id="3.60.20.40:FF:000001">
    <property type="entry name" value="Gamma-glutamyltranspeptidase 1"/>
    <property type="match status" value="1"/>
</dbReference>
<keyword evidence="3" id="KW-1199">Hemostasis impairing toxin</keyword>
<dbReference type="SUPFAM" id="SSF56235">
    <property type="entry name" value="N-terminal nucleophile aminohydrolases (Ntn hydrolases)"/>
    <property type="match status" value="1"/>
</dbReference>
<keyword evidence="2" id="KW-0325">Glycoprotein</keyword>
<protein>
    <submittedName>
        <fullName evidence="7">Gamma-glutamyltransferase 1b</fullName>
    </submittedName>
</protein>
<dbReference type="Gene3D" id="3.60.20.40">
    <property type="match status" value="1"/>
</dbReference>
<dbReference type="Pfam" id="PF01019">
    <property type="entry name" value="G_glu_transpept"/>
    <property type="match status" value="1"/>
</dbReference>
<dbReference type="PRINTS" id="PR01210">
    <property type="entry name" value="GGTRANSPTASE"/>
</dbReference>
<organism evidence="7 8">
    <name type="scientific">Sinocyclocheilus grahami</name>
    <name type="common">Dianchi golden-line fish</name>
    <name type="synonym">Barbus grahami</name>
    <dbReference type="NCBI Taxonomy" id="75366"/>
    <lineage>
        <taxon>Eukaryota</taxon>
        <taxon>Metazoa</taxon>
        <taxon>Chordata</taxon>
        <taxon>Craniata</taxon>
        <taxon>Vertebrata</taxon>
        <taxon>Euteleostomi</taxon>
        <taxon>Actinopterygii</taxon>
        <taxon>Neopterygii</taxon>
        <taxon>Teleostei</taxon>
        <taxon>Ostariophysi</taxon>
        <taxon>Cypriniformes</taxon>
        <taxon>Cyprinidae</taxon>
        <taxon>Cyprininae</taxon>
        <taxon>Sinocyclocheilus</taxon>
    </lineage>
</organism>
<dbReference type="InParanoid" id="A0A672KFD5"/>
<reference evidence="7" key="1">
    <citation type="submission" date="2025-08" db="UniProtKB">
        <authorList>
            <consortium name="Ensembl"/>
        </authorList>
    </citation>
    <scope>IDENTIFICATION</scope>
</reference>
<keyword evidence="8" id="KW-1185">Reference proteome</keyword>
<sequence length="245" mass="26836">MIFLPHPLSRWQFIQNITSKDYADMILQKITDNTTQQESYYEPEFYLPDDHGTSHVSVVAEDGSAVAATSTINLYFGSKFMSNSTGIILNNEMDDFSSPLITNNFGVPPSPNNFIVPHKRPMSSMCPAILLDKNNKVKMVVGASGGTKITTAVIVVLGIVILNALFFDYDLKKAIEDLRIHNQLSPNTTQAEPDFDKAILEGLAMKNHVIEVLKSMGAVVQAVVRYSAGLSAESDPRKGGYAAGY</sequence>
<dbReference type="GO" id="GO:0002682">
    <property type="term" value="P:regulation of immune system process"/>
    <property type="evidence" value="ECO:0007669"/>
    <property type="project" value="TreeGrafter"/>
</dbReference>
<evidence type="ECO:0000313" key="8">
    <source>
        <dbReference type="Proteomes" id="UP000472262"/>
    </source>
</evidence>
<feature type="binding site" evidence="5">
    <location>
        <begin position="71"/>
        <end position="73"/>
    </location>
    <ligand>
        <name>L-glutamate</name>
        <dbReference type="ChEBI" id="CHEBI:29985"/>
    </ligand>
</feature>
<dbReference type="GO" id="GO:0005886">
    <property type="term" value="C:plasma membrane"/>
    <property type="evidence" value="ECO:0007669"/>
    <property type="project" value="TreeGrafter"/>
</dbReference>